<feature type="domain" description="TFIIS N-terminal" evidence="2">
    <location>
        <begin position="1"/>
        <end position="71"/>
    </location>
</feature>
<dbReference type="SUPFAM" id="SSF47676">
    <property type="entry name" value="Conserved domain common to transcription factors TFIIS, elongin A, CRSP70"/>
    <property type="match status" value="1"/>
</dbReference>
<proteinExistence type="predicted"/>
<gene>
    <name evidence="3" type="ORF">DUNSADRAFT_6418</name>
</gene>
<dbReference type="InterPro" id="IPR017923">
    <property type="entry name" value="TFIIS_N"/>
</dbReference>
<comment type="caution">
    <text evidence="3">The sequence shown here is derived from an EMBL/GenBank/DDBJ whole genome shotgun (WGS) entry which is preliminary data.</text>
</comment>
<organism evidence="3 4">
    <name type="scientific">Dunaliella salina</name>
    <name type="common">Green alga</name>
    <name type="synonym">Protococcus salinus</name>
    <dbReference type="NCBI Taxonomy" id="3046"/>
    <lineage>
        <taxon>Eukaryota</taxon>
        <taxon>Viridiplantae</taxon>
        <taxon>Chlorophyta</taxon>
        <taxon>core chlorophytes</taxon>
        <taxon>Chlorophyceae</taxon>
        <taxon>CS clade</taxon>
        <taxon>Chlamydomonadales</taxon>
        <taxon>Dunaliellaceae</taxon>
        <taxon>Dunaliella</taxon>
    </lineage>
</organism>
<dbReference type="Proteomes" id="UP000815325">
    <property type="component" value="Unassembled WGS sequence"/>
</dbReference>
<protein>
    <recommendedName>
        <fullName evidence="2">TFIIS N-terminal domain-containing protein</fullName>
    </recommendedName>
</protein>
<sequence length="92" mass="9799">MIGATSSKVTEKKQEALGVLEALEQAPVDLRLLEASQIAWAVSGLKDHQCQHVASLARSISDKWHTLATKALDKANAVLSQSCEVSPSGFTP</sequence>
<evidence type="ECO:0000313" key="4">
    <source>
        <dbReference type="Proteomes" id="UP000815325"/>
    </source>
</evidence>
<evidence type="ECO:0000313" key="3">
    <source>
        <dbReference type="EMBL" id="KAF5842568.1"/>
    </source>
</evidence>
<accession>A0ABQ7H6W5</accession>
<name>A0ABQ7H6W5_DUNSA</name>
<evidence type="ECO:0000259" key="2">
    <source>
        <dbReference type="PROSITE" id="PS51319"/>
    </source>
</evidence>
<keyword evidence="1" id="KW-0539">Nucleus</keyword>
<comment type="subcellular location">
    <subcellularLocation>
        <location evidence="1">Nucleus</location>
    </subcellularLocation>
</comment>
<dbReference type="Gene3D" id="1.20.930.10">
    <property type="entry name" value="Conserved domain common to transcription factors TFIIS, elongin A, CRSP70"/>
    <property type="match status" value="1"/>
</dbReference>
<reference evidence="3" key="1">
    <citation type="submission" date="2017-08" db="EMBL/GenBank/DDBJ databases">
        <authorList>
            <person name="Polle J.E."/>
            <person name="Barry K."/>
            <person name="Cushman J."/>
            <person name="Schmutz J."/>
            <person name="Tran D."/>
            <person name="Hathwaick L.T."/>
            <person name="Yim W.C."/>
            <person name="Jenkins J."/>
            <person name="Mckie-Krisberg Z.M."/>
            <person name="Prochnik S."/>
            <person name="Lindquist E."/>
            <person name="Dockter R.B."/>
            <person name="Adam C."/>
            <person name="Molina H."/>
            <person name="Bunkerborg J."/>
            <person name="Jin E."/>
            <person name="Buchheim M."/>
            <person name="Magnuson J."/>
        </authorList>
    </citation>
    <scope>NUCLEOTIDE SEQUENCE</scope>
    <source>
        <strain evidence="3">CCAP 19/18</strain>
    </source>
</reference>
<dbReference type="EMBL" id="MU069459">
    <property type="protein sequence ID" value="KAF5842568.1"/>
    <property type="molecule type" value="Genomic_DNA"/>
</dbReference>
<dbReference type="Pfam" id="PF08711">
    <property type="entry name" value="Med26"/>
    <property type="match status" value="1"/>
</dbReference>
<dbReference type="PROSITE" id="PS51319">
    <property type="entry name" value="TFIIS_N"/>
    <property type="match status" value="1"/>
</dbReference>
<dbReference type="InterPro" id="IPR035441">
    <property type="entry name" value="TFIIS/LEDGF_dom_sf"/>
</dbReference>
<keyword evidence="4" id="KW-1185">Reference proteome</keyword>
<evidence type="ECO:0000256" key="1">
    <source>
        <dbReference type="PROSITE-ProRule" id="PRU00649"/>
    </source>
</evidence>